<keyword evidence="7" id="KW-0963">Cytoplasm</keyword>
<dbReference type="RefSeq" id="WP_179217004.1">
    <property type="nucleotide sequence ID" value="NZ_FZOC01000004.1"/>
</dbReference>
<dbReference type="GO" id="GO:0005737">
    <property type="term" value="C:cytoplasm"/>
    <property type="evidence" value="ECO:0007669"/>
    <property type="project" value="UniProtKB-SubCell"/>
</dbReference>
<comment type="catalytic activity">
    <reaction evidence="6">
        <text>3-phosphoshikimate + phosphoenolpyruvate = 5-O-(1-carboxyvinyl)-3-phosphoshikimate + phosphate</text>
        <dbReference type="Rhea" id="RHEA:21256"/>
        <dbReference type="ChEBI" id="CHEBI:43474"/>
        <dbReference type="ChEBI" id="CHEBI:57701"/>
        <dbReference type="ChEBI" id="CHEBI:58702"/>
        <dbReference type="ChEBI" id="CHEBI:145989"/>
        <dbReference type="EC" id="2.5.1.19"/>
    </reaction>
    <physiologicalReaction direction="left-to-right" evidence="6">
        <dbReference type="Rhea" id="RHEA:21257"/>
    </physiologicalReaction>
</comment>
<keyword evidence="10" id="KW-1185">Reference proteome</keyword>
<dbReference type="InterPro" id="IPR013792">
    <property type="entry name" value="RNA3'P_cycl/enolpyr_Trfase_a/b"/>
</dbReference>
<feature type="binding site" evidence="7">
    <location>
        <position position="428"/>
    </location>
    <ligand>
        <name>phosphoenolpyruvate</name>
        <dbReference type="ChEBI" id="CHEBI:58702"/>
    </ligand>
</feature>
<evidence type="ECO:0000256" key="4">
    <source>
        <dbReference type="ARBA" id="ARBA00022679"/>
    </source>
</evidence>
<dbReference type="InterPro" id="IPR001986">
    <property type="entry name" value="Enolpyruvate_Tfrase_dom"/>
</dbReference>
<dbReference type="Proteomes" id="UP000198324">
    <property type="component" value="Unassembled WGS sequence"/>
</dbReference>
<feature type="binding site" evidence="7">
    <location>
        <position position="16"/>
    </location>
    <ligand>
        <name>3-phosphoshikimate</name>
        <dbReference type="ChEBI" id="CHEBI:145989"/>
    </ligand>
</feature>
<comment type="caution">
    <text evidence="7">Lacks conserved residue(s) required for the propagation of feature annotation.</text>
</comment>
<dbReference type="InterPro" id="IPR036968">
    <property type="entry name" value="Enolpyruvate_Tfrase_sf"/>
</dbReference>
<evidence type="ECO:0000313" key="10">
    <source>
        <dbReference type="Proteomes" id="UP000198324"/>
    </source>
</evidence>
<dbReference type="GO" id="GO:0008652">
    <property type="term" value="P:amino acid biosynthetic process"/>
    <property type="evidence" value="ECO:0007669"/>
    <property type="project" value="UniProtKB-KW"/>
</dbReference>
<feature type="binding site" evidence="7">
    <location>
        <position position="328"/>
    </location>
    <ligand>
        <name>3-phosphoshikimate</name>
        <dbReference type="ChEBI" id="CHEBI:145989"/>
    </ligand>
</feature>
<dbReference type="SUPFAM" id="SSF55205">
    <property type="entry name" value="EPT/RTPC-like"/>
    <property type="match status" value="1"/>
</dbReference>
<feature type="binding site" evidence="7">
    <location>
        <position position="167"/>
    </location>
    <ligand>
        <name>phosphoenolpyruvate</name>
        <dbReference type="ChEBI" id="CHEBI:58702"/>
    </ligand>
</feature>
<evidence type="ECO:0000313" key="9">
    <source>
        <dbReference type="EMBL" id="SNS02809.1"/>
    </source>
</evidence>
<feature type="active site" description="Proton acceptor" evidence="7">
    <location>
        <position position="328"/>
    </location>
</feature>
<dbReference type="PIRSF" id="PIRSF000505">
    <property type="entry name" value="EPSPS"/>
    <property type="match status" value="1"/>
</dbReference>
<feature type="binding site" evidence="7">
    <location>
        <position position="359"/>
    </location>
    <ligand>
        <name>phosphoenolpyruvate</name>
        <dbReference type="ChEBI" id="CHEBI:58702"/>
    </ligand>
</feature>
<dbReference type="EC" id="2.5.1.19" evidence="7"/>
<feature type="binding site" evidence="7">
    <location>
        <position position="165"/>
    </location>
    <ligand>
        <name>3-phosphoshikimate</name>
        <dbReference type="ChEBI" id="CHEBI:145989"/>
    </ligand>
</feature>
<dbReference type="HAMAP" id="MF_00210">
    <property type="entry name" value="EPSP_synth"/>
    <property type="match status" value="1"/>
</dbReference>
<dbReference type="InterPro" id="IPR006264">
    <property type="entry name" value="EPSP_synthase"/>
</dbReference>
<comment type="function">
    <text evidence="7">Catalyzes the transfer of the enolpyruvyl moiety of phosphoenolpyruvate (PEP) to the 5-hydroxyl of shikimate-3-phosphate (S3P) to produce enolpyruvyl shikimate-3-phosphate and inorganic phosphate.</text>
</comment>
<comment type="subcellular location">
    <subcellularLocation>
        <location evidence="7">Cytoplasm</location>
    </subcellularLocation>
</comment>
<feature type="binding site" evidence="7">
    <location>
        <position position="15"/>
    </location>
    <ligand>
        <name>phosphoenolpyruvate</name>
        <dbReference type="ChEBI" id="CHEBI:58702"/>
    </ligand>
</feature>
<proteinExistence type="inferred from homology"/>
<evidence type="ECO:0000256" key="1">
    <source>
        <dbReference type="ARBA" id="ARBA00004811"/>
    </source>
</evidence>
<sequence length="446" mass="46463">MSATTPIQVEAPPSKSASHRALICAALARGESRLSGVLESQDTTRTMGCLAACGAAFRREAQGEFLVRGMADGPRGGSQDAPADLNVGESGTTCRLLAGVAAAGRGHFRIHGEGRMHQRPLGEPARALAGQGVSFRFEEQQGFPPVVIETSGLPGGQVEVRLEESSQYLSGILLAAPLAKKPMTIALGGTKAVSWPYVSLTLQAMADFGAPAVVEALGDNGFAPVDHASVASAEPGRLRFRVMPAAYKPRALRVEGDWSNASYFLAAGAVGKRPVRVRGLRRDSLQGDRAILDILQAMGARVEWDENGVTISPAPLAGVSVDMGACPDLAPTVAVAACFATGPTTITNVAHLRIKESDRLEALAQEIAKTGCATATTDDSLTITPAPLQQGQAVEFATRSDHRLVMGPALFSLAGLKVSFDNPACVAKSFPGFWDAFGPVLAGQEG</sequence>
<dbReference type="UniPathway" id="UPA00053">
    <property type="reaction ID" value="UER00089"/>
</dbReference>
<reference evidence="9 10" key="1">
    <citation type="submission" date="2017-06" db="EMBL/GenBank/DDBJ databases">
        <authorList>
            <person name="Kim H.J."/>
            <person name="Triplett B.A."/>
        </authorList>
    </citation>
    <scope>NUCLEOTIDE SEQUENCE [LARGE SCALE GENOMIC DNA]</scope>
    <source>
        <strain evidence="9 10">DSM 13116</strain>
    </source>
</reference>
<evidence type="ECO:0000256" key="5">
    <source>
        <dbReference type="ARBA" id="ARBA00023141"/>
    </source>
</evidence>
<feature type="binding site" evidence="7">
    <location>
        <position position="91"/>
    </location>
    <ligand>
        <name>phosphoenolpyruvate</name>
        <dbReference type="ChEBI" id="CHEBI:58702"/>
    </ligand>
</feature>
<feature type="binding site" evidence="7">
    <location>
        <position position="15"/>
    </location>
    <ligand>
        <name>3-phosphoshikimate</name>
        <dbReference type="ChEBI" id="CHEBI:145989"/>
    </ligand>
</feature>
<feature type="domain" description="Enolpyruvate transferase" evidence="8">
    <location>
        <begin position="8"/>
        <end position="436"/>
    </location>
</feature>
<feature type="binding site" evidence="7">
    <location>
        <position position="403"/>
    </location>
    <ligand>
        <name>phosphoenolpyruvate</name>
        <dbReference type="ChEBI" id="CHEBI:58702"/>
    </ligand>
</feature>
<dbReference type="PANTHER" id="PTHR21090">
    <property type="entry name" value="AROM/DEHYDROQUINATE SYNTHASE"/>
    <property type="match status" value="1"/>
</dbReference>
<dbReference type="GO" id="GO:0009073">
    <property type="term" value="P:aromatic amino acid family biosynthetic process"/>
    <property type="evidence" value="ECO:0007669"/>
    <property type="project" value="UniProtKB-KW"/>
</dbReference>
<feature type="binding site" evidence="7">
    <location>
        <position position="166"/>
    </location>
    <ligand>
        <name>3-phosphoshikimate</name>
        <dbReference type="ChEBI" id="CHEBI:145989"/>
    </ligand>
</feature>
<gene>
    <name evidence="7" type="primary">aroA</name>
    <name evidence="9" type="ORF">SAMN04488503_2428</name>
</gene>
<dbReference type="NCBIfam" id="TIGR01356">
    <property type="entry name" value="aroA"/>
    <property type="match status" value="1"/>
</dbReference>
<evidence type="ECO:0000256" key="3">
    <source>
        <dbReference type="ARBA" id="ARBA00022605"/>
    </source>
</evidence>
<dbReference type="AlphaFoldDB" id="A0A239B4N4"/>
<evidence type="ECO:0000259" key="8">
    <source>
        <dbReference type="Pfam" id="PF00275"/>
    </source>
</evidence>
<keyword evidence="4 7" id="KW-0808">Transferase</keyword>
<evidence type="ECO:0000256" key="2">
    <source>
        <dbReference type="ARBA" id="ARBA00009948"/>
    </source>
</evidence>
<comment type="pathway">
    <text evidence="1 7">Metabolic intermediate biosynthesis; chorismate biosynthesis; chorismate from D-erythrose 4-phosphate and phosphoenolpyruvate: step 6/7.</text>
</comment>
<name>A0A239B4N4_9BACT</name>
<dbReference type="CDD" id="cd01556">
    <property type="entry name" value="EPSP_synthase"/>
    <property type="match status" value="1"/>
</dbReference>
<feature type="binding site" evidence="7">
    <location>
        <position position="20"/>
    </location>
    <ligand>
        <name>3-phosphoshikimate</name>
        <dbReference type="ChEBI" id="CHEBI:145989"/>
    </ligand>
</feature>
<feature type="binding site" evidence="7">
    <location>
        <position position="355"/>
    </location>
    <ligand>
        <name>3-phosphoshikimate</name>
        <dbReference type="ChEBI" id="CHEBI:145989"/>
    </ligand>
</feature>
<feature type="binding site" evidence="7">
    <location>
        <position position="119"/>
    </location>
    <ligand>
        <name>phosphoenolpyruvate</name>
        <dbReference type="ChEBI" id="CHEBI:58702"/>
    </ligand>
</feature>
<comment type="similarity">
    <text evidence="2 7">Belongs to the EPSP synthase family.</text>
</comment>
<comment type="subunit">
    <text evidence="7">Monomer.</text>
</comment>
<dbReference type="Pfam" id="PF00275">
    <property type="entry name" value="EPSP_synthase"/>
    <property type="match status" value="1"/>
</dbReference>
<keyword evidence="5 7" id="KW-0057">Aromatic amino acid biosynthesis</keyword>
<keyword evidence="3 7" id="KW-0028">Amino-acid biosynthesis</keyword>
<feature type="binding site" evidence="7">
    <location>
        <position position="194"/>
    </location>
    <ligand>
        <name>3-phosphoshikimate</name>
        <dbReference type="ChEBI" id="CHEBI:145989"/>
    </ligand>
</feature>
<accession>A0A239B4N4</accession>
<evidence type="ECO:0000256" key="6">
    <source>
        <dbReference type="ARBA" id="ARBA00044633"/>
    </source>
</evidence>
<dbReference type="GO" id="GO:0009423">
    <property type="term" value="P:chorismate biosynthetic process"/>
    <property type="evidence" value="ECO:0007669"/>
    <property type="project" value="UniProtKB-UniRule"/>
</dbReference>
<protein>
    <recommendedName>
        <fullName evidence="7">3-phosphoshikimate 1-carboxyvinyltransferase</fullName>
        <ecNumber evidence="7">2.5.1.19</ecNumber>
    </recommendedName>
    <alternativeName>
        <fullName evidence="7">5-enolpyruvylshikimate-3-phosphate synthase</fullName>
        <shortName evidence="7">EPSP synthase</shortName>
        <shortName evidence="7">EPSPS</shortName>
    </alternativeName>
</protein>
<organism evidence="9 10">
    <name type="scientific">Humidesulfovibrio mexicanus</name>
    <dbReference type="NCBI Taxonomy" id="147047"/>
    <lineage>
        <taxon>Bacteria</taxon>
        <taxon>Pseudomonadati</taxon>
        <taxon>Thermodesulfobacteriota</taxon>
        <taxon>Desulfovibrionia</taxon>
        <taxon>Desulfovibrionales</taxon>
        <taxon>Desulfovibrionaceae</taxon>
        <taxon>Humidesulfovibrio</taxon>
    </lineage>
</organism>
<dbReference type="EMBL" id="FZOC01000004">
    <property type="protein sequence ID" value="SNS02809.1"/>
    <property type="molecule type" value="Genomic_DNA"/>
</dbReference>
<dbReference type="PANTHER" id="PTHR21090:SF5">
    <property type="entry name" value="PENTAFUNCTIONAL AROM POLYPEPTIDE"/>
    <property type="match status" value="1"/>
</dbReference>
<feature type="binding site" evidence="7">
    <location>
        <position position="167"/>
    </location>
    <ligand>
        <name>3-phosphoshikimate</name>
        <dbReference type="ChEBI" id="CHEBI:145989"/>
    </ligand>
</feature>
<dbReference type="GO" id="GO:0003866">
    <property type="term" value="F:3-phosphoshikimate 1-carboxyvinyltransferase activity"/>
    <property type="evidence" value="ECO:0007669"/>
    <property type="project" value="UniProtKB-UniRule"/>
</dbReference>
<evidence type="ECO:0000256" key="7">
    <source>
        <dbReference type="HAMAP-Rule" id="MF_00210"/>
    </source>
</evidence>
<dbReference type="Gene3D" id="3.65.10.10">
    <property type="entry name" value="Enolpyruvate transferase domain"/>
    <property type="match status" value="2"/>
</dbReference>